<organism evidence="1 2">
    <name type="scientific">Enterobacter asburiae</name>
    <dbReference type="NCBI Taxonomy" id="61645"/>
    <lineage>
        <taxon>Bacteria</taxon>
        <taxon>Pseudomonadati</taxon>
        <taxon>Pseudomonadota</taxon>
        <taxon>Gammaproteobacteria</taxon>
        <taxon>Enterobacterales</taxon>
        <taxon>Enterobacteriaceae</taxon>
        <taxon>Enterobacter</taxon>
        <taxon>Enterobacter cloacae complex</taxon>
    </lineage>
</organism>
<dbReference type="EMBL" id="UFYI01000007">
    <property type="protein sequence ID" value="STD19424.1"/>
    <property type="molecule type" value="Genomic_DNA"/>
</dbReference>
<dbReference type="Proteomes" id="UP000255163">
    <property type="component" value="Unassembled WGS sequence"/>
</dbReference>
<name>A0A376F505_ENTAS</name>
<gene>
    <name evidence="1" type="primary">trg_2</name>
    <name evidence="1" type="ORF">NCTC12123_01309</name>
</gene>
<dbReference type="AlphaFoldDB" id="A0A376F505"/>
<sequence length="69" mass="7740">MPSGRGQSGEDPAGRYARYVDRDATGKPALHLLTDIETPGSGDYYLLPKQRHKDVIIEPYIYPYNGAWT</sequence>
<evidence type="ECO:0000313" key="2">
    <source>
        <dbReference type="Proteomes" id="UP000255163"/>
    </source>
</evidence>
<evidence type="ECO:0000313" key="1">
    <source>
        <dbReference type="EMBL" id="STD19424.1"/>
    </source>
</evidence>
<reference evidence="1 2" key="1">
    <citation type="submission" date="2018-06" db="EMBL/GenBank/DDBJ databases">
        <authorList>
            <consortium name="Pathogen Informatics"/>
            <person name="Doyle S."/>
        </authorList>
    </citation>
    <scope>NUCLEOTIDE SEQUENCE [LARGE SCALE GENOMIC DNA]</scope>
    <source>
        <strain evidence="1 2">NCTC12123</strain>
    </source>
</reference>
<accession>A0A376F505</accession>
<dbReference type="Gene3D" id="3.30.450.20">
    <property type="entry name" value="PAS domain"/>
    <property type="match status" value="1"/>
</dbReference>
<protein>
    <submittedName>
        <fullName evidence="1">Methyl-accepting chemotaxis protein III</fullName>
    </submittedName>
</protein>
<proteinExistence type="predicted"/>